<feature type="domain" description="DUF2172" evidence="1">
    <location>
        <begin position="75"/>
        <end position="165"/>
    </location>
</feature>
<dbReference type="Gene3D" id="3.50.30.90">
    <property type="match status" value="1"/>
</dbReference>
<dbReference type="PIRSF" id="PIRSF015244">
    <property type="entry name" value="UCP015244"/>
    <property type="match status" value="1"/>
</dbReference>
<dbReference type="STRING" id="758847.LSS_16436"/>
<evidence type="ECO:0000259" key="1">
    <source>
        <dbReference type="Pfam" id="PF09940"/>
    </source>
</evidence>
<dbReference type="GeneID" id="29739146"/>
<evidence type="ECO:0008006" key="6">
    <source>
        <dbReference type="Google" id="ProtNLM"/>
    </source>
</evidence>
<dbReference type="InterPro" id="IPR032622">
    <property type="entry name" value="UCP01524_HTH"/>
</dbReference>
<accession>K8XWA1</accession>
<dbReference type="PATRIC" id="fig|758847.3.peg.3424"/>
<dbReference type="Proteomes" id="UP000035800">
    <property type="component" value="Chromosome I"/>
</dbReference>
<dbReference type="InterPro" id="IPR036388">
    <property type="entry name" value="WH-like_DNA-bd_sf"/>
</dbReference>
<dbReference type="Pfam" id="PF16221">
    <property type="entry name" value="HTH_47"/>
    <property type="match status" value="1"/>
</dbReference>
<gene>
    <name evidence="4" type="ORF">LSS_16436</name>
</gene>
<dbReference type="InterPro" id="IPR012353">
    <property type="entry name" value="UCP015244"/>
</dbReference>
<evidence type="ECO:0000313" key="4">
    <source>
        <dbReference type="EMBL" id="EKT85634.1"/>
    </source>
</evidence>
<feature type="domain" description="UCP01524 winged helix-turn-helix" evidence="2">
    <location>
        <begin position="367"/>
        <end position="441"/>
    </location>
</feature>
<dbReference type="Gene3D" id="3.40.630.10">
    <property type="entry name" value="Zn peptidases"/>
    <property type="match status" value="1"/>
</dbReference>
<dbReference type="KEGG" id="lst:LSS_16436"/>
<dbReference type="InterPro" id="IPR032610">
    <property type="entry name" value="DUF2172"/>
</dbReference>
<protein>
    <recommendedName>
        <fullName evidence="6">Aminopeptidase</fullName>
    </recommendedName>
</protein>
<evidence type="ECO:0000259" key="3">
    <source>
        <dbReference type="Pfam" id="PF16254"/>
    </source>
</evidence>
<dbReference type="SUPFAM" id="SSF53187">
    <property type="entry name" value="Zn-dependent exopeptidases"/>
    <property type="match status" value="1"/>
</dbReference>
<dbReference type="Gene3D" id="1.10.10.10">
    <property type="entry name" value="Winged helix-like DNA-binding domain superfamily/Winged helix DNA-binding domain"/>
    <property type="match status" value="1"/>
</dbReference>
<evidence type="ECO:0000313" key="5">
    <source>
        <dbReference type="Proteomes" id="UP000035800"/>
    </source>
</evidence>
<reference evidence="4 5" key="2">
    <citation type="journal article" date="2014" name="Emerg. Microbes Infect.">
        <title>Potential impact on kidney infection: a whole-genome analysis of Leptospira santarosai serovar Shermani.</title>
        <authorList>
            <person name="Chou L.F."/>
            <person name="Chen T.W."/>
            <person name="Ko Y.C."/>
            <person name="Pan M.J."/>
            <person name="Tian Y.C."/>
            <person name="Chiu C.H."/>
            <person name="Tang P."/>
            <person name="Hung C.C."/>
            <person name="Yang C.W."/>
        </authorList>
    </citation>
    <scope>NUCLEOTIDE SEQUENCE</scope>
    <source>
        <strain evidence="4 5">LT 821</strain>
    </source>
</reference>
<feature type="domain" description="DUF4910" evidence="3">
    <location>
        <begin position="27"/>
        <end position="365"/>
    </location>
</feature>
<evidence type="ECO:0000259" key="2">
    <source>
        <dbReference type="Pfam" id="PF16221"/>
    </source>
</evidence>
<dbReference type="Pfam" id="PF09940">
    <property type="entry name" value="DUF2172"/>
    <property type="match status" value="1"/>
</dbReference>
<name>K8XWA1_9LEPT</name>
<dbReference type="EMBL" id="CP006694">
    <property type="protein sequence ID" value="EKT85634.1"/>
    <property type="molecule type" value="Genomic_DNA"/>
</dbReference>
<dbReference type="Pfam" id="PF16254">
    <property type="entry name" value="DUF4910"/>
    <property type="match status" value="1"/>
</dbReference>
<organism evidence="4 5">
    <name type="scientific">Leptospira santarosai serovar Shermani str. LT 821</name>
    <dbReference type="NCBI Taxonomy" id="758847"/>
    <lineage>
        <taxon>Bacteria</taxon>
        <taxon>Pseudomonadati</taxon>
        <taxon>Spirochaetota</taxon>
        <taxon>Spirochaetia</taxon>
        <taxon>Leptospirales</taxon>
        <taxon>Leptospiraceae</taxon>
        <taxon>Leptospira</taxon>
    </lineage>
</organism>
<proteinExistence type="predicted"/>
<dbReference type="AlphaFoldDB" id="K8XWA1"/>
<dbReference type="RefSeq" id="WP_004462125.1">
    <property type="nucleotide sequence ID" value="NZ_CP006694.1"/>
</dbReference>
<dbReference type="InterPro" id="IPR032589">
    <property type="entry name" value="DUF4910"/>
</dbReference>
<sequence>MQSESDFQIPFRFKEIERESIQEINNYLYRLWPILRSITGNGVRLTHDILSEILPLKRMEIPTGTVVYDWTVPEEWVIRDAYVIDPDGIKILDIKENNLYLVNYSTAFSGIISREELDTHLYSLPDRPDAIPYITSYYERRWGFCISHRQRQNLKEGNYQVYIDAEHIQGSLTISESVLPGKETKEILISTYTCHPSMGNNELSGPLVASFLYKRLAAIPERRYTYRFVFLPETIGSITYLSLYGNILKKNIEAGFVASCIGNPSPFTYKKSRLGNSLADRVAIYNLSKYSHVKPLIKEFIPRGSDERQYCSPGFNLPIGVIARSMYHCYPEYHTSLDDLDFISAQTIQSSIDAYFTICMSLDKNLTYIRTSPYCEPQLGKRGLYPNIGACKKEDFVDALMWILNLADGKNDLLSIAEISGVDYWLLTEVADKCIENNLIQVC</sequence>
<reference evidence="4 5" key="1">
    <citation type="journal article" date="2012" name="Gene">
        <title>Sequence of Leptospira santarosai serovar Shermani genome and prediction of virulence-associated genes.</title>
        <authorList>
            <person name="Chou L.F."/>
            <person name="Chen Y.T."/>
            <person name="Lu C.W."/>
            <person name="Ko Y.C."/>
            <person name="Tang C.Y."/>
            <person name="Pan M.J."/>
            <person name="Tian Y.C."/>
            <person name="Chiu C.H."/>
            <person name="Hung C.C."/>
            <person name="Yang C.W."/>
        </authorList>
    </citation>
    <scope>NUCLEOTIDE SEQUENCE [LARGE SCALE GENOMIC DNA]</scope>
    <source>
        <strain evidence="4">LT 821</strain>
    </source>
</reference>